<accession>A0A3P2RM72</accession>
<dbReference type="Gene3D" id="1.10.530.10">
    <property type="match status" value="1"/>
</dbReference>
<reference evidence="5 6" key="1">
    <citation type="submission" date="2018-10" db="EMBL/GenBank/DDBJ databases">
        <title>Draft genome sequence of Weissella viridescens UCO-SMC3.</title>
        <authorList>
            <person name="Garcia-Cancino A."/>
            <person name="Espinoza-Monje M."/>
            <person name="Albarracin L."/>
            <person name="Garcia-Castillo V."/>
            <person name="Campos-Martin J."/>
            <person name="Nakano Y."/>
            <person name="Guitierrez-Zamorano C."/>
            <person name="Ikeda-Ohtsubo W."/>
            <person name="Morita H."/>
            <person name="Kitazawa H."/>
            <person name="Villena J."/>
        </authorList>
    </citation>
    <scope>NUCLEOTIDE SEQUENCE [LARGE SCALE GENOMIC DNA]</scope>
    <source>
        <strain evidence="5 6">UCO-SMC3</strain>
    </source>
</reference>
<evidence type="ECO:0000313" key="5">
    <source>
        <dbReference type="EMBL" id="RRG18792.1"/>
    </source>
</evidence>
<dbReference type="OrthoDB" id="2173042at2"/>
<feature type="compositionally biased region" description="Polar residues" evidence="2">
    <location>
        <begin position="108"/>
        <end position="124"/>
    </location>
</feature>
<feature type="compositionally biased region" description="Polar residues" evidence="2">
    <location>
        <begin position="157"/>
        <end position="166"/>
    </location>
</feature>
<evidence type="ECO:0000259" key="4">
    <source>
        <dbReference type="Pfam" id="PF18013"/>
    </source>
</evidence>
<evidence type="ECO:0000256" key="2">
    <source>
        <dbReference type="SAM" id="MobiDB-lite"/>
    </source>
</evidence>
<feature type="chain" id="PRO_5018053561" description="Phage tail lysozyme domain-containing protein" evidence="3">
    <location>
        <begin position="38"/>
        <end position="892"/>
    </location>
</feature>
<dbReference type="Gene3D" id="2.10.270.10">
    <property type="entry name" value="Cholin Binding"/>
    <property type="match status" value="4"/>
</dbReference>
<evidence type="ECO:0000256" key="3">
    <source>
        <dbReference type="SAM" id="SignalP"/>
    </source>
</evidence>
<feature type="compositionally biased region" description="Basic and acidic residues" evidence="2">
    <location>
        <begin position="216"/>
        <end position="229"/>
    </location>
</feature>
<feature type="signal peptide" evidence="3">
    <location>
        <begin position="1"/>
        <end position="37"/>
    </location>
</feature>
<feature type="compositionally biased region" description="Polar residues" evidence="2">
    <location>
        <begin position="192"/>
        <end position="201"/>
    </location>
</feature>
<protein>
    <recommendedName>
        <fullName evidence="4">Phage tail lysozyme domain-containing protein</fullName>
    </recommendedName>
</protein>
<dbReference type="Pfam" id="PF18013">
    <property type="entry name" value="Phage_lysozyme2"/>
    <property type="match status" value="1"/>
</dbReference>
<dbReference type="EMBL" id="RHGY01000001">
    <property type="protein sequence ID" value="RRG18792.1"/>
    <property type="molecule type" value="Genomic_DNA"/>
</dbReference>
<dbReference type="AlphaFoldDB" id="A0A3P2RM72"/>
<proteinExistence type="predicted"/>
<keyword evidence="1 3" id="KW-0732">Signal</keyword>
<name>A0A3P2RM72_WEIVI</name>
<dbReference type="Pfam" id="PF19258">
    <property type="entry name" value="KxYKxGKxW_sig"/>
    <property type="match status" value="1"/>
</dbReference>
<dbReference type="NCBIfam" id="TIGR03715">
    <property type="entry name" value="KxYKxGKxW"/>
    <property type="match status" value="1"/>
</dbReference>
<feature type="domain" description="Phage tail lysozyme" evidence="4">
    <location>
        <begin position="282"/>
        <end position="421"/>
    </location>
</feature>
<dbReference type="InterPro" id="IPR022263">
    <property type="entry name" value="KxYKxGKxW"/>
</dbReference>
<organism evidence="5 6">
    <name type="scientific">Weissella viridescens</name>
    <name type="common">Lactobacillus viridescens</name>
    <dbReference type="NCBI Taxonomy" id="1629"/>
    <lineage>
        <taxon>Bacteria</taxon>
        <taxon>Bacillati</taxon>
        <taxon>Bacillota</taxon>
        <taxon>Bacilli</taxon>
        <taxon>Lactobacillales</taxon>
        <taxon>Lactobacillaceae</taxon>
        <taxon>Weissella</taxon>
    </lineage>
</organism>
<dbReference type="Proteomes" id="UP000275836">
    <property type="component" value="Unassembled WGS sequence"/>
</dbReference>
<sequence length="892" mass="98981">MTRMKMYKSGKFWVSSAVTALGATGALLGGTSTQAHADAATDSQVTQASDQQKTVKAPSAADVQAQISAAMNTNPTNVQMDTDTTAPVSEAEKTAIADEKQTVAEVATPTNQQSEVTQNETTAAPDQVVETPEVNGSDAQDKTPQVPVDQEHHDDVTITTPKTDQVTPEVAPKAEVTAPKTDVTPDQKDGTNKSTSDAPTQDSKDTSNKTTNDQSDQNKKTVPTEKSVSDKQMAPKVVAPKVGNKAVATPKQAVKPTTVLTAKAKPVKAAQNYNYSATQKANAEFLYRYFSARGWTRSAIAGMLGNMTVESYLLPDITEIGGGGGYGLVQWTPASKLINWCNANGLNYRTLTGQAARIQYEMTNGIQFYPSYTSSMTAAQYMKSNASAYTLAIVFLANYERPYDSNQPERGNIAMYWYNYLGTINLSGNNNQPTPKPTPNPQAKNGYVWEGSNLYYYNNGTKVSGLRSYGQNGLEYYNPTTKAQVRNQQVRIGTAVYYFNGEGDAITGFRKFGKNSVEYYAQNHKRVANTYVQTGQTYYYMDGNGQAISGLRRYSKSGLEYYNPTTRLQTRNNYAKVGNNFYYFNGEGDAVNGFRKYGKNGLEYYNPTTQIQTRNNYVQSGKNVYYFNGEGDAVSGFRKYGKNGLEYYNPTTHIQQRNNYVQSGKNFYYFNGEGDAVSGFRKYGKNGLEYYNPTTHIQQRNNYVQSGKNLYYFNANGDAVTGLRKYGKNKLEYYDPKTHIQARNKAITIGKQSYYFGGNGDAVSGTVNRNGKIEFYNPSNYTRRTTPGYVKQGNTYVFLDNKGYGVTGLRRYGKNGLEYYSPKTGLQVRNGYVNVKGVVYYFNREGDAINGVRNLGKGYIEYYVNHARVQNKTLKVNGVMYRFDANGRGKRI</sequence>
<gene>
    <name evidence="5" type="ORF">D3P96_02065</name>
</gene>
<dbReference type="InterPro" id="IPR041219">
    <property type="entry name" value="Phage_lysozyme2"/>
</dbReference>
<comment type="caution">
    <text evidence="5">The sequence shown here is derived from an EMBL/GenBank/DDBJ whole genome shotgun (WGS) entry which is preliminary data.</text>
</comment>
<dbReference type="RefSeq" id="WP_124942731.1">
    <property type="nucleotide sequence ID" value="NZ_RHGY01000001.1"/>
</dbReference>
<evidence type="ECO:0000256" key="1">
    <source>
        <dbReference type="ARBA" id="ARBA00022729"/>
    </source>
</evidence>
<dbReference type="SUPFAM" id="SSF69360">
    <property type="entry name" value="Cell wall binding repeat"/>
    <property type="match status" value="3"/>
</dbReference>
<feature type="region of interest" description="Disordered" evidence="2">
    <location>
        <begin position="97"/>
        <end position="236"/>
    </location>
</feature>
<evidence type="ECO:0000313" key="6">
    <source>
        <dbReference type="Proteomes" id="UP000275836"/>
    </source>
</evidence>